<dbReference type="PANTHER" id="PTHR43808:SF31">
    <property type="entry name" value="N-ACETYL-L-CITRULLINE DEACETYLASE"/>
    <property type="match status" value="1"/>
</dbReference>
<dbReference type="NCBIfam" id="TIGR01246">
    <property type="entry name" value="dapE_proteo"/>
    <property type="match status" value="1"/>
</dbReference>
<comment type="pathway">
    <text evidence="1 15">Amino-acid biosynthesis; L-lysine biosynthesis via DAP pathway; LL-2,6-diaminopimelate from (S)-tetrahydrodipicolinate (succinylase route): step 3/3.</text>
</comment>
<dbReference type="PANTHER" id="PTHR43808">
    <property type="entry name" value="ACETYLORNITHINE DEACETYLASE"/>
    <property type="match status" value="1"/>
</dbReference>
<dbReference type="PROSITE" id="PS00758">
    <property type="entry name" value="ARGE_DAPE_CPG2_1"/>
    <property type="match status" value="1"/>
</dbReference>
<dbReference type="GO" id="GO:0008270">
    <property type="term" value="F:zinc ion binding"/>
    <property type="evidence" value="ECO:0007669"/>
    <property type="project" value="UniProtKB-UniRule"/>
</dbReference>
<dbReference type="GO" id="GO:0006526">
    <property type="term" value="P:L-arginine biosynthetic process"/>
    <property type="evidence" value="ECO:0007669"/>
    <property type="project" value="TreeGrafter"/>
</dbReference>
<dbReference type="Gene3D" id="3.40.630.10">
    <property type="entry name" value="Zn peptidases"/>
    <property type="match status" value="2"/>
</dbReference>
<evidence type="ECO:0000256" key="1">
    <source>
        <dbReference type="ARBA" id="ARBA00005130"/>
    </source>
</evidence>
<dbReference type="Pfam" id="PF07687">
    <property type="entry name" value="M20_dimer"/>
    <property type="match status" value="1"/>
</dbReference>
<feature type="binding site" evidence="15">
    <location>
        <position position="136"/>
    </location>
    <ligand>
        <name>Zn(2+)</name>
        <dbReference type="ChEBI" id="CHEBI:29105"/>
        <label>2</label>
    </ligand>
</feature>
<dbReference type="GO" id="GO:0009014">
    <property type="term" value="F:succinyl-diaminopimelate desuccinylase activity"/>
    <property type="evidence" value="ECO:0007669"/>
    <property type="project" value="UniProtKB-UniRule"/>
</dbReference>
<dbReference type="EMBL" id="JACICF010000001">
    <property type="protein sequence ID" value="MBB3763910.1"/>
    <property type="molecule type" value="Genomic_DNA"/>
</dbReference>
<evidence type="ECO:0000256" key="11">
    <source>
        <dbReference type="ARBA" id="ARBA00023154"/>
    </source>
</evidence>
<dbReference type="HAMAP" id="MF_01690">
    <property type="entry name" value="DapE"/>
    <property type="match status" value="1"/>
</dbReference>
<keyword evidence="6 15" id="KW-0028">Amino-acid biosynthesis</keyword>
<keyword evidence="11 15" id="KW-0457">Lysine biosynthesis</keyword>
<comment type="catalytic activity">
    <reaction evidence="14 15">
        <text>N-succinyl-(2S,6S)-2,6-diaminopimelate + H2O = (2S,6S)-2,6-diaminopimelate + succinate</text>
        <dbReference type="Rhea" id="RHEA:22608"/>
        <dbReference type="ChEBI" id="CHEBI:15377"/>
        <dbReference type="ChEBI" id="CHEBI:30031"/>
        <dbReference type="ChEBI" id="CHEBI:57609"/>
        <dbReference type="ChEBI" id="CHEBI:58087"/>
        <dbReference type="EC" id="3.5.1.18"/>
    </reaction>
</comment>
<dbReference type="GO" id="GO:0008777">
    <property type="term" value="F:acetylornithine deacetylase activity"/>
    <property type="evidence" value="ECO:0007669"/>
    <property type="project" value="TreeGrafter"/>
</dbReference>
<dbReference type="InterPro" id="IPR005941">
    <property type="entry name" value="DapE_proteobac"/>
</dbReference>
<dbReference type="Gene3D" id="3.30.70.360">
    <property type="match status" value="1"/>
</dbReference>
<dbReference type="PROSITE" id="PS00759">
    <property type="entry name" value="ARGE_DAPE_CPG2_2"/>
    <property type="match status" value="1"/>
</dbReference>
<evidence type="ECO:0000256" key="8">
    <source>
        <dbReference type="ARBA" id="ARBA00022801"/>
    </source>
</evidence>
<dbReference type="InterPro" id="IPR011650">
    <property type="entry name" value="Peptidase_M20_dimer"/>
</dbReference>
<organism evidence="17 18">
    <name type="scientific">Sphingomicrobium lutaoense</name>
    <dbReference type="NCBI Taxonomy" id="515949"/>
    <lineage>
        <taxon>Bacteria</taxon>
        <taxon>Pseudomonadati</taxon>
        <taxon>Pseudomonadota</taxon>
        <taxon>Alphaproteobacteria</taxon>
        <taxon>Sphingomonadales</taxon>
        <taxon>Sphingomonadaceae</taxon>
        <taxon>Sphingomicrobium</taxon>
    </lineage>
</organism>
<feature type="binding site" evidence="15">
    <location>
        <position position="74"/>
    </location>
    <ligand>
        <name>Zn(2+)</name>
        <dbReference type="ChEBI" id="CHEBI:29105"/>
        <label>1</label>
    </ligand>
</feature>
<dbReference type="GO" id="GO:0009089">
    <property type="term" value="P:lysine biosynthetic process via diaminopimelate"/>
    <property type="evidence" value="ECO:0007669"/>
    <property type="project" value="UniProtKB-UniRule"/>
</dbReference>
<evidence type="ECO:0000259" key="16">
    <source>
        <dbReference type="Pfam" id="PF07687"/>
    </source>
</evidence>
<keyword evidence="7 15" id="KW-0479">Metal-binding</keyword>
<dbReference type="GO" id="GO:0019877">
    <property type="term" value="P:diaminopimelate biosynthetic process"/>
    <property type="evidence" value="ECO:0007669"/>
    <property type="project" value="UniProtKB-UniRule"/>
</dbReference>
<evidence type="ECO:0000256" key="12">
    <source>
        <dbReference type="ARBA" id="ARBA00023285"/>
    </source>
</evidence>
<comment type="cofactor">
    <cofactor evidence="15">
        <name>Zn(2+)</name>
        <dbReference type="ChEBI" id="CHEBI:29105"/>
    </cofactor>
    <cofactor evidence="15">
        <name>Co(2+)</name>
        <dbReference type="ChEBI" id="CHEBI:48828"/>
    </cofactor>
    <text evidence="15">Binds 2 Zn(2+) or Co(2+) ions per subunit.</text>
</comment>
<comment type="function">
    <text evidence="15">Catalyzes the hydrolysis of N-succinyl-L,L-diaminopimelic acid (SDAP), forming succinate and LL-2,6-diaminopimelate (DAP), an intermediate involved in the bacterial biosynthesis of lysine and meso-diaminopimelic acid, an essential component of bacterial cell walls.</text>
</comment>
<gene>
    <name evidence="15" type="primary">dapE</name>
    <name evidence="17" type="ORF">FHS50_000933</name>
</gene>
<feature type="domain" description="Peptidase M20 dimerisation" evidence="16">
    <location>
        <begin position="177"/>
        <end position="283"/>
    </location>
</feature>
<keyword evidence="18" id="KW-1185">Reference proteome</keyword>
<dbReference type="GO" id="GO:0050897">
    <property type="term" value="F:cobalt ion binding"/>
    <property type="evidence" value="ECO:0007669"/>
    <property type="project" value="UniProtKB-UniRule"/>
</dbReference>
<dbReference type="SUPFAM" id="SSF53187">
    <property type="entry name" value="Zn-dependent exopeptidases"/>
    <property type="match status" value="1"/>
</dbReference>
<evidence type="ECO:0000256" key="2">
    <source>
        <dbReference type="ARBA" id="ARBA00006746"/>
    </source>
</evidence>
<feature type="active site" evidence="15">
    <location>
        <position position="76"/>
    </location>
</feature>
<keyword evidence="8 15" id="KW-0378">Hydrolase</keyword>
<dbReference type="EC" id="3.5.1.18" evidence="4 15"/>
<evidence type="ECO:0000256" key="4">
    <source>
        <dbReference type="ARBA" id="ARBA00011921"/>
    </source>
</evidence>
<feature type="binding site" evidence="15">
    <location>
        <position position="164"/>
    </location>
    <ligand>
        <name>Zn(2+)</name>
        <dbReference type="ChEBI" id="CHEBI:29105"/>
        <label>1</label>
    </ligand>
</feature>
<proteinExistence type="inferred from homology"/>
<accession>A0A839YZM7</accession>
<dbReference type="InterPro" id="IPR002933">
    <property type="entry name" value="Peptidase_M20"/>
</dbReference>
<evidence type="ECO:0000313" key="17">
    <source>
        <dbReference type="EMBL" id="MBB3763910.1"/>
    </source>
</evidence>
<name>A0A839YZM7_9SPHN</name>
<evidence type="ECO:0000256" key="5">
    <source>
        <dbReference type="ARBA" id="ARBA00022391"/>
    </source>
</evidence>
<keyword evidence="12 15" id="KW-0170">Cobalt</keyword>
<dbReference type="InterPro" id="IPR001261">
    <property type="entry name" value="ArgE/DapE_CS"/>
</dbReference>
<dbReference type="AlphaFoldDB" id="A0A839YZM7"/>
<feature type="active site" description="Proton acceptor" evidence="15">
    <location>
        <position position="135"/>
    </location>
</feature>
<evidence type="ECO:0000256" key="6">
    <source>
        <dbReference type="ARBA" id="ARBA00022605"/>
    </source>
</evidence>
<dbReference type="Proteomes" id="UP000578569">
    <property type="component" value="Unassembled WGS sequence"/>
</dbReference>
<dbReference type="Pfam" id="PF01546">
    <property type="entry name" value="Peptidase_M20"/>
    <property type="match status" value="1"/>
</dbReference>
<keyword evidence="10 15" id="KW-0220">Diaminopimelate biosynthesis</keyword>
<dbReference type="InterPro" id="IPR036264">
    <property type="entry name" value="Bact_exopeptidase_dim_dom"/>
</dbReference>
<evidence type="ECO:0000256" key="7">
    <source>
        <dbReference type="ARBA" id="ARBA00022723"/>
    </source>
</evidence>
<keyword evidence="9 15" id="KW-0862">Zinc</keyword>
<dbReference type="InterPro" id="IPR050072">
    <property type="entry name" value="Peptidase_M20A"/>
</dbReference>
<dbReference type="NCBIfam" id="NF009557">
    <property type="entry name" value="PRK13009.1"/>
    <property type="match status" value="1"/>
</dbReference>
<comment type="subunit">
    <text evidence="3 15">Homodimer.</text>
</comment>
<dbReference type="UniPathway" id="UPA00034">
    <property type="reaction ID" value="UER00021"/>
</dbReference>
<evidence type="ECO:0000313" key="18">
    <source>
        <dbReference type="Proteomes" id="UP000578569"/>
    </source>
</evidence>
<evidence type="ECO:0000256" key="10">
    <source>
        <dbReference type="ARBA" id="ARBA00022915"/>
    </source>
</evidence>
<comment type="caution">
    <text evidence="17">The sequence shown here is derived from an EMBL/GenBank/DDBJ whole genome shotgun (WGS) entry which is preliminary data.</text>
</comment>
<comment type="similarity">
    <text evidence="2 15">Belongs to the peptidase M20A family. DapE subfamily.</text>
</comment>
<dbReference type="SUPFAM" id="SSF55031">
    <property type="entry name" value="Bacterial exopeptidase dimerisation domain"/>
    <property type="match status" value="1"/>
</dbReference>
<evidence type="ECO:0000256" key="13">
    <source>
        <dbReference type="ARBA" id="ARBA00031891"/>
    </source>
</evidence>
<evidence type="ECO:0000256" key="15">
    <source>
        <dbReference type="HAMAP-Rule" id="MF_01690"/>
    </source>
</evidence>
<feature type="binding site" evidence="15">
    <location>
        <position position="105"/>
    </location>
    <ligand>
        <name>Zn(2+)</name>
        <dbReference type="ChEBI" id="CHEBI:29105"/>
        <label>1</label>
    </ligand>
</feature>
<evidence type="ECO:0000256" key="14">
    <source>
        <dbReference type="ARBA" id="ARBA00051301"/>
    </source>
</evidence>
<reference evidence="17 18" key="1">
    <citation type="submission" date="2020-08" db="EMBL/GenBank/DDBJ databases">
        <title>Genomic Encyclopedia of Type Strains, Phase IV (KMG-IV): sequencing the most valuable type-strain genomes for metagenomic binning, comparative biology and taxonomic classification.</title>
        <authorList>
            <person name="Goeker M."/>
        </authorList>
    </citation>
    <scope>NUCLEOTIDE SEQUENCE [LARGE SCALE GENOMIC DNA]</scope>
    <source>
        <strain evidence="17 18">DSM 24194</strain>
    </source>
</reference>
<evidence type="ECO:0000256" key="3">
    <source>
        <dbReference type="ARBA" id="ARBA00011738"/>
    </source>
</evidence>
<feature type="binding site" evidence="15">
    <location>
        <position position="349"/>
    </location>
    <ligand>
        <name>Zn(2+)</name>
        <dbReference type="ChEBI" id="CHEBI:29105"/>
        <label>2</label>
    </ligand>
</feature>
<sequence length="376" mass="40360">MALDPVDLTSRLIACPSITPHEAGTLTLMTEWLEPMGFECHHLVSGERPDGPVENLIAIRKGAGNGPHLAFAGHVDVVPPGEGWDGDPFVPRIEDGQLIGRGATDMKGALGAFVAALDGWQQDKGTLSLLITGDEEGPAVHGTRAIVDWLEERSIGLDYCLIGEPSSQERLGDTVKNGRRGSVNVWLTLEGHQGHVAYPQLADNPLPKMARLVAALDAMELDEGTDMFQPSNLEFTAIGGGDGTTNVIPGKASAQFNIRFNDLQKGEDLVRRIEEMAEEIAPGTKVLAKISGEAFLTPEGKLTETLADAIEQEVGIRPRLSTGGGTSDGRFLHKLCPVAEFGLPNATMHKVGERAAVADIEKLSMIYRRCLEIFFA</sequence>
<protein>
    <recommendedName>
        <fullName evidence="5 15">Succinyl-diaminopimelate desuccinylase</fullName>
        <shortName evidence="15">SDAP desuccinylase</shortName>
        <ecNumber evidence="4 15">3.5.1.18</ecNumber>
    </recommendedName>
    <alternativeName>
        <fullName evidence="13 15">N-succinyl-LL-2,6-diaminoheptanedioate amidohydrolase</fullName>
    </alternativeName>
</protein>
<dbReference type="CDD" id="cd03891">
    <property type="entry name" value="M20_DapE_proteobac"/>
    <property type="match status" value="1"/>
</dbReference>
<feature type="binding site" evidence="15">
    <location>
        <position position="105"/>
    </location>
    <ligand>
        <name>Zn(2+)</name>
        <dbReference type="ChEBI" id="CHEBI:29105"/>
        <label>2</label>
    </ligand>
</feature>
<evidence type="ECO:0000256" key="9">
    <source>
        <dbReference type="ARBA" id="ARBA00022833"/>
    </source>
</evidence>